<feature type="transmembrane region" description="Helical" evidence="8">
    <location>
        <begin position="110"/>
        <end position="129"/>
    </location>
</feature>
<feature type="transmembrane region" description="Helical" evidence="8">
    <location>
        <begin position="273"/>
        <end position="291"/>
    </location>
</feature>
<feature type="transmembrane region" description="Helical" evidence="8">
    <location>
        <begin position="324"/>
        <end position="348"/>
    </location>
</feature>
<dbReference type="PRINTS" id="PR00783">
    <property type="entry name" value="MINTRINSICP"/>
</dbReference>
<keyword evidence="5 8" id="KW-1133">Transmembrane helix</keyword>
<dbReference type="GO" id="GO:0015250">
    <property type="term" value="F:water channel activity"/>
    <property type="evidence" value="ECO:0007669"/>
    <property type="project" value="TreeGrafter"/>
</dbReference>
<proteinExistence type="inferred from homology"/>
<dbReference type="CDD" id="cd00333">
    <property type="entry name" value="MIP"/>
    <property type="match status" value="1"/>
</dbReference>
<evidence type="ECO:0000256" key="1">
    <source>
        <dbReference type="ARBA" id="ARBA00004141"/>
    </source>
</evidence>
<dbReference type="InterPro" id="IPR022357">
    <property type="entry name" value="MIP_CS"/>
</dbReference>
<sequence>MGEGLTYAPANFGLIFLLLNMTSRWKLSSTDSSTLEEQEPLIPIEDRRLYSQGASTTKIPPPLSNVMADLENHDREIIHVDYTDFDAAHVGRYGGWVGCFRKYRAKYRDALAEFIGTMILILLTCGVSAEQTLHISNRSWLTSSFGGGFAVLCAVSVAGHISGAHINPAVTLTFWAYSGFPLRKVITYWIAQFLGAFAGAALLYSVVEPAITQFDGGVRQILGDHGTAGIFATYPPLYVGTGAAVASEIIGTALLLLIVMATGHPNNLPYSNFQGGMIAAGVTTICLALGYTSGFSLNPARDIGPRIFTAIAGWGIDVFTVRDYYAVVPMFAPLVGGLIGGLVFTIFIDQ</sequence>
<comment type="similarity">
    <text evidence="2 7">Belongs to the MIP/aquaporin (TC 1.A.8) family.</text>
</comment>
<evidence type="ECO:0000256" key="2">
    <source>
        <dbReference type="ARBA" id="ARBA00006175"/>
    </source>
</evidence>
<gene>
    <name evidence="9" type="primary">AQP3_2</name>
    <name evidence="9" type="ORF">EC973_005908</name>
</gene>
<evidence type="ECO:0000313" key="10">
    <source>
        <dbReference type="Proteomes" id="UP000605846"/>
    </source>
</evidence>
<evidence type="ECO:0000256" key="6">
    <source>
        <dbReference type="ARBA" id="ARBA00023136"/>
    </source>
</evidence>
<evidence type="ECO:0000256" key="4">
    <source>
        <dbReference type="ARBA" id="ARBA00022692"/>
    </source>
</evidence>
<feature type="transmembrane region" description="Helical" evidence="8">
    <location>
        <begin position="149"/>
        <end position="174"/>
    </location>
</feature>
<evidence type="ECO:0000256" key="8">
    <source>
        <dbReference type="SAM" id="Phobius"/>
    </source>
</evidence>
<dbReference type="Gene3D" id="1.20.1080.10">
    <property type="entry name" value="Glycerol uptake facilitator protein"/>
    <property type="match status" value="1"/>
</dbReference>
<dbReference type="PANTHER" id="PTHR43829:SF9">
    <property type="entry name" value="AQUAPORIN-9"/>
    <property type="match status" value="1"/>
</dbReference>
<dbReference type="Proteomes" id="UP000605846">
    <property type="component" value="Unassembled WGS sequence"/>
</dbReference>
<name>A0A8H7BEX4_9FUNG</name>
<dbReference type="InterPro" id="IPR000425">
    <property type="entry name" value="MIP"/>
</dbReference>
<comment type="subcellular location">
    <subcellularLocation>
        <location evidence="1">Membrane</location>
        <topology evidence="1">Multi-pass membrane protein</topology>
    </subcellularLocation>
</comment>
<dbReference type="PROSITE" id="PS00221">
    <property type="entry name" value="MIP"/>
    <property type="match status" value="1"/>
</dbReference>
<accession>A0A8H7BEX4</accession>
<keyword evidence="3 7" id="KW-0813">Transport</keyword>
<evidence type="ECO:0000256" key="7">
    <source>
        <dbReference type="RuleBase" id="RU000477"/>
    </source>
</evidence>
<dbReference type="GO" id="GO:0015254">
    <property type="term" value="F:glycerol channel activity"/>
    <property type="evidence" value="ECO:0007669"/>
    <property type="project" value="TreeGrafter"/>
</dbReference>
<feature type="transmembrane region" description="Helical" evidence="8">
    <location>
        <begin position="237"/>
        <end position="261"/>
    </location>
</feature>
<dbReference type="NCBIfam" id="TIGR00861">
    <property type="entry name" value="MIP"/>
    <property type="match status" value="1"/>
</dbReference>
<dbReference type="OrthoDB" id="3222at2759"/>
<dbReference type="SUPFAM" id="SSF81338">
    <property type="entry name" value="Aquaporin-like"/>
    <property type="match status" value="1"/>
</dbReference>
<dbReference type="AlphaFoldDB" id="A0A8H7BEX4"/>
<dbReference type="InterPro" id="IPR023271">
    <property type="entry name" value="Aquaporin-like"/>
</dbReference>
<dbReference type="Pfam" id="PF00230">
    <property type="entry name" value="MIP"/>
    <property type="match status" value="1"/>
</dbReference>
<protein>
    <submittedName>
        <fullName evidence="9">Aquaporin-3</fullName>
    </submittedName>
</protein>
<keyword evidence="10" id="KW-1185">Reference proteome</keyword>
<dbReference type="PANTHER" id="PTHR43829">
    <property type="entry name" value="AQUAPORIN OR AQUAGLYCEROPORIN RELATED"/>
    <property type="match status" value="1"/>
</dbReference>
<dbReference type="InterPro" id="IPR050363">
    <property type="entry name" value="MIP/Aquaporin"/>
</dbReference>
<evidence type="ECO:0000256" key="5">
    <source>
        <dbReference type="ARBA" id="ARBA00022989"/>
    </source>
</evidence>
<organism evidence="9 10">
    <name type="scientific">Apophysomyces ossiformis</name>
    <dbReference type="NCBI Taxonomy" id="679940"/>
    <lineage>
        <taxon>Eukaryota</taxon>
        <taxon>Fungi</taxon>
        <taxon>Fungi incertae sedis</taxon>
        <taxon>Mucoromycota</taxon>
        <taxon>Mucoromycotina</taxon>
        <taxon>Mucoromycetes</taxon>
        <taxon>Mucorales</taxon>
        <taxon>Mucorineae</taxon>
        <taxon>Mucoraceae</taxon>
        <taxon>Apophysomyces</taxon>
    </lineage>
</organism>
<feature type="transmembrane region" description="Helical" evidence="8">
    <location>
        <begin position="6"/>
        <end position="23"/>
    </location>
</feature>
<feature type="transmembrane region" description="Helical" evidence="8">
    <location>
        <begin position="186"/>
        <end position="207"/>
    </location>
</feature>
<evidence type="ECO:0000256" key="3">
    <source>
        <dbReference type="ARBA" id="ARBA00022448"/>
    </source>
</evidence>
<evidence type="ECO:0000313" key="9">
    <source>
        <dbReference type="EMBL" id="KAF7720849.1"/>
    </source>
</evidence>
<comment type="caution">
    <text evidence="9">The sequence shown here is derived from an EMBL/GenBank/DDBJ whole genome shotgun (WGS) entry which is preliminary data.</text>
</comment>
<reference evidence="9" key="1">
    <citation type="submission" date="2020-01" db="EMBL/GenBank/DDBJ databases">
        <title>Genome Sequencing of Three Apophysomyces-Like Fungal Strains Confirms a Novel Fungal Genus in the Mucoromycota with divergent Burkholderia-like Endosymbiotic Bacteria.</title>
        <authorList>
            <person name="Stajich J.E."/>
            <person name="Macias A.M."/>
            <person name="Carter-House D."/>
            <person name="Lovett B."/>
            <person name="Kasson L.R."/>
            <person name="Berry K."/>
            <person name="Grigoriev I."/>
            <person name="Chang Y."/>
            <person name="Spatafora J."/>
            <person name="Kasson M.T."/>
        </authorList>
    </citation>
    <scope>NUCLEOTIDE SEQUENCE</scope>
    <source>
        <strain evidence="9">NRRL A-21654</strain>
    </source>
</reference>
<keyword evidence="6 8" id="KW-0472">Membrane</keyword>
<keyword evidence="4 7" id="KW-0812">Transmembrane</keyword>
<dbReference type="EMBL" id="JABAYA010000348">
    <property type="protein sequence ID" value="KAF7720849.1"/>
    <property type="molecule type" value="Genomic_DNA"/>
</dbReference>
<dbReference type="GO" id="GO:0005886">
    <property type="term" value="C:plasma membrane"/>
    <property type="evidence" value="ECO:0007669"/>
    <property type="project" value="TreeGrafter"/>
</dbReference>